<evidence type="ECO:0000256" key="1">
    <source>
        <dbReference type="ARBA" id="ARBA00023125"/>
    </source>
</evidence>
<dbReference type="Pfam" id="PF00440">
    <property type="entry name" value="TetR_N"/>
    <property type="match status" value="1"/>
</dbReference>
<keyword evidence="6" id="KW-1185">Reference proteome</keyword>
<protein>
    <submittedName>
        <fullName evidence="5">TetR family transcriptional regulator</fullName>
    </submittedName>
</protein>
<name>A0ABN3VBN8_9PSEU</name>
<dbReference type="InterPro" id="IPR001647">
    <property type="entry name" value="HTH_TetR"/>
</dbReference>
<dbReference type="RefSeq" id="WP_344679805.1">
    <property type="nucleotide sequence ID" value="NZ_BAAAUX010000012.1"/>
</dbReference>
<evidence type="ECO:0000256" key="3">
    <source>
        <dbReference type="SAM" id="MobiDB-lite"/>
    </source>
</evidence>
<gene>
    <name evidence="5" type="ORF">GCM10010470_25270</name>
</gene>
<evidence type="ECO:0000313" key="5">
    <source>
        <dbReference type="EMBL" id="GAA2789616.1"/>
    </source>
</evidence>
<dbReference type="SUPFAM" id="SSF46689">
    <property type="entry name" value="Homeodomain-like"/>
    <property type="match status" value="1"/>
</dbReference>
<proteinExistence type="predicted"/>
<evidence type="ECO:0000256" key="2">
    <source>
        <dbReference type="PROSITE-ProRule" id="PRU00335"/>
    </source>
</evidence>
<reference evidence="5 6" key="1">
    <citation type="journal article" date="2019" name="Int. J. Syst. Evol. Microbiol.">
        <title>The Global Catalogue of Microorganisms (GCM) 10K type strain sequencing project: providing services to taxonomists for standard genome sequencing and annotation.</title>
        <authorList>
            <consortium name="The Broad Institute Genomics Platform"/>
            <consortium name="The Broad Institute Genome Sequencing Center for Infectious Disease"/>
            <person name="Wu L."/>
            <person name="Ma J."/>
        </authorList>
    </citation>
    <scope>NUCLEOTIDE SEQUENCE [LARGE SCALE GENOMIC DNA]</scope>
    <source>
        <strain evidence="5 6">JCM 9383</strain>
    </source>
</reference>
<dbReference type="PANTHER" id="PTHR30055">
    <property type="entry name" value="HTH-TYPE TRANSCRIPTIONAL REGULATOR RUTR"/>
    <property type="match status" value="1"/>
</dbReference>
<dbReference type="EMBL" id="BAAAUX010000012">
    <property type="protein sequence ID" value="GAA2789616.1"/>
    <property type="molecule type" value="Genomic_DNA"/>
</dbReference>
<sequence>MSGTTGAEEPGAQPDTGPERKGQRTRRRILEAARRCFGQLGYERATIRGIAAAAGVDKSSVIQYFESKQRLFREAVHFEIPIDELTTTDPAQTVENYLRTMLERWASESDTPMSVLLRASMTSDDAAALLRRHVAVNANDRIMSHLDSPDARLRAGLFSAIMVGIASGRYLLRIPDLADADLEEVLRVSVPVVQALIKPED</sequence>
<accession>A0ABN3VBN8</accession>
<dbReference type="Pfam" id="PF17920">
    <property type="entry name" value="TetR_C_16"/>
    <property type="match status" value="1"/>
</dbReference>
<organism evidence="5 6">
    <name type="scientific">Saccharopolyspora taberi</name>
    <dbReference type="NCBI Taxonomy" id="60895"/>
    <lineage>
        <taxon>Bacteria</taxon>
        <taxon>Bacillati</taxon>
        <taxon>Actinomycetota</taxon>
        <taxon>Actinomycetes</taxon>
        <taxon>Pseudonocardiales</taxon>
        <taxon>Pseudonocardiaceae</taxon>
        <taxon>Saccharopolyspora</taxon>
    </lineage>
</organism>
<dbReference type="PRINTS" id="PR00455">
    <property type="entry name" value="HTHTETR"/>
</dbReference>
<evidence type="ECO:0000259" key="4">
    <source>
        <dbReference type="PROSITE" id="PS50977"/>
    </source>
</evidence>
<dbReference type="InterPro" id="IPR009057">
    <property type="entry name" value="Homeodomain-like_sf"/>
</dbReference>
<dbReference type="InterPro" id="IPR041678">
    <property type="entry name" value="TetR_C_16"/>
</dbReference>
<dbReference type="PROSITE" id="PS50977">
    <property type="entry name" value="HTH_TETR_2"/>
    <property type="match status" value="1"/>
</dbReference>
<dbReference type="InterPro" id="IPR036271">
    <property type="entry name" value="Tet_transcr_reg_TetR-rel_C_sf"/>
</dbReference>
<dbReference type="Proteomes" id="UP001500979">
    <property type="component" value="Unassembled WGS sequence"/>
</dbReference>
<dbReference type="SUPFAM" id="SSF48498">
    <property type="entry name" value="Tetracyclin repressor-like, C-terminal domain"/>
    <property type="match status" value="1"/>
</dbReference>
<feature type="region of interest" description="Disordered" evidence="3">
    <location>
        <begin position="1"/>
        <end position="26"/>
    </location>
</feature>
<dbReference type="Gene3D" id="1.10.357.10">
    <property type="entry name" value="Tetracycline Repressor, domain 2"/>
    <property type="match status" value="1"/>
</dbReference>
<comment type="caution">
    <text evidence="5">The sequence shown here is derived from an EMBL/GenBank/DDBJ whole genome shotgun (WGS) entry which is preliminary data.</text>
</comment>
<feature type="domain" description="HTH tetR-type" evidence="4">
    <location>
        <begin position="23"/>
        <end position="83"/>
    </location>
</feature>
<keyword evidence="1 2" id="KW-0238">DNA-binding</keyword>
<feature type="DNA-binding region" description="H-T-H motif" evidence="2">
    <location>
        <begin position="46"/>
        <end position="65"/>
    </location>
</feature>
<evidence type="ECO:0000313" key="6">
    <source>
        <dbReference type="Proteomes" id="UP001500979"/>
    </source>
</evidence>
<feature type="compositionally biased region" description="Basic and acidic residues" evidence="3">
    <location>
        <begin position="17"/>
        <end position="26"/>
    </location>
</feature>
<dbReference type="Gene3D" id="1.10.10.60">
    <property type="entry name" value="Homeodomain-like"/>
    <property type="match status" value="1"/>
</dbReference>
<dbReference type="InterPro" id="IPR050109">
    <property type="entry name" value="HTH-type_TetR-like_transc_reg"/>
</dbReference>
<dbReference type="PANTHER" id="PTHR30055:SF146">
    <property type="entry name" value="HTH-TYPE TRANSCRIPTIONAL DUAL REGULATOR CECR"/>
    <property type="match status" value="1"/>
</dbReference>